<dbReference type="Pfam" id="PF12833">
    <property type="entry name" value="HTH_18"/>
    <property type="match status" value="1"/>
</dbReference>
<dbReference type="EMBL" id="BAABCW010000021">
    <property type="protein sequence ID" value="GAA3519325.1"/>
    <property type="molecule type" value="Genomic_DNA"/>
</dbReference>
<dbReference type="PROSITE" id="PS01124">
    <property type="entry name" value="HTH_ARAC_FAMILY_2"/>
    <property type="match status" value="1"/>
</dbReference>
<keyword evidence="1" id="KW-0805">Transcription regulation</keyword>
<feature type="domain" description="HTH araC/xylS-type" evidence="4">
    <location>
        <begin position="133"/>
        <end position="232"/>
    </location>
</feature>
<protein>
    <submittedName>
        <fullName evidence="5">Helix-turn-helix transcriptional regulator</fullName>
    </submittedName>
</protein>
<dbReference type="PANTHER" id="PTHR43280">
    <property type="entry name" value="ARAC-FAMILY TRANSCRIPTIONAL REGULATOR"/>
    <property type="match status" value="1"/>
</dbReference>
<gene>
    <name evidence="5" type="ORF">GCM10022393_36880</name>
</gene>
<reference evidence="6" key="1">
    <citation type="journal article" date="2019" name="Int. J. Syst. Evol. Microbiol.">
        <title>The Global Catalogue of Microorganisms (GCM) 10K type strain sequencing project: providing services to taxonomists for standard genome sequencing and annotation.</title>
        <authorList>
            <consortium name="The Broad Institute Genomics Platform"/>
            <consortium name="The Broad Institute Genome Sequencing Center for Infectious Disease"/>
            <person name="Wu L."/>
            <person name="Ma J."/>
        </authorList>
    </citation>
    <scope>NUCLEOTIDE SEQUENCE [LARGE SCALE GENOMIC DNA]</scope>
    <source>
        <strain evidence="6">JCM 17106</strain>
    </source>
</reference>
<evidence type="ECO:0000256" key="2">
    <source>
        <dbReference type="ARBA" id="ARBA00023125"/>
    </source>
</evidence>
<dbReference type="Gene3D" id="1.10.10.60">
    <property type="entry name" value="Homeodomain-like"/>
    <property type="match status" value="1"/>
</dbReference>
<evidence type="ECO:0000256" key="3">
    <source>
        <dbReference type="ARBA" id="ARBA00023163"/>
    </source>
</evidence>
<keyword evidence="6" id="KW-1185">Reference proteome</keyword>
<evidence type="ECO:0000259" key="4">
    <source>
        <dbReference type="PROSITE" id="PS01124"/>
    </source>
</evidence>
<accession>A0ABP6UUL5</accession>
<comment type="caution">
    <text evidence="5">The sequence shown here is derived from an EMBL/GenBank/DDBJ whole genome shotgun (WGS) entry which is preliminary data.</text>
</comment>
<dbReference type="SMART" id="SM00342">
    <property type="entry name" value="HTH_ARAC"/>
    <property type="match status" value="1"/>
</dbReference>
<evidence type="ECO:0000313" key="6">
    <source>
        <dbReference type="Proteomes" id="UP001500459"/>
    </source>
</evidence>
<keyword evidence="3" id="KW-0804">Transcription</keyword>
<dbReference type="PANTHER" id="PTHR43280:SF2">
    <property type="entry name" value="HTH-TYPE TRANSCRIPTIONAL REGULATOR EXSA"/>
    <property type="match status" value="1"/>
</dbReference>
<dbReference type="InterPro" id="IPR018060">
    <property type="entry name" value="HTH_AraC"/>
</dbReference>
<dbReference type="RefSeq" id="WP_344929965.1">
    <property type="nucleotide sequence ID" value="NZ_BAABCW010000021.1"/>
</dbReference>
<sequence>MEIHDFDIKKGIYNFVFSELNTENHSHPVVEVINAINGTFSLEVNGQIVENLVFAIIGCNIKHKVVSLDCNLRILMIESHNLLLSNFLNSKNITFENGAFLKTKFSLKDVLIAEIKNLANTKDLETPTDKRIAESIKFMEQNEIEYKNLISELTSKVFLSDSRLSHLFKEHIGISIKKYLVWNKLRQAINLYVSENTNLTDVSIQSGFFDQAHLSNSFKNVLGVSPSKAYNSRILQS</sequence>
<dbReference type="SUPFAM" id="SSF46689">
    <property type="entry name" value="Homeodomain-like"/>
    <property type="match status" value="1"/>
</dbReference>
<dbReference type="InterPro" id="IPR009057">
    <property type="entry name" value="Homeodomain-like_sf"/>
</dbReference>
<evidence type="ECO:0000313" key="5">
    <source>
        <dbReference type="EMBL" id="GAA3519325.1"/>
    </source>
</evidence>
<keyword evidence="2" id="KW-0238">DNA-binding</keyword>
<proteinExistence type="predicted"/>
<name>A0ABP6UUL5_9FLAO</name>
<dbReference type="Proteomes" id="UP001500459">
    <property type="component" value="Unassembled WGS sequence"/>
</dbReference>
<organism evidence="5 6">
    <name type="scientific">Aquimarina addita</name>
    <dbReference type="NCBI Taxonomy" id="870485"/>
    <lineage>
        <taxon>Bacteria</taxon>
        <taxon>Pseudomonadati</taxon>
        <taxon>Bacteroidota</taxon>
        <taxon>Flavobacteriia</taxon>
        <taxon>Flavobacteriales</taxon>
        <taxon>Flavobacteriaceae</taxon>
        <taxon>Aquimarina</taxon>
    </lineage>
</organism>
<evidence type="ECO:0000256" key="1">
    <source>
        <dbReference type="ARBA" id="ARBA00023015"/>
    </source>
</evidence>